<protein>
    <submittedName>
        <fullName evidence="1">Uncharacterized protein</fullName>
    </submittedName>
</protein>
<evidence type="ECO:0000313" key="1">
    <source>
        <dbReference type="EMBL" id="GAV06970.1"/>
    </source>
</evidence>
<keyword evidence="2" id="KW-1185">Reference proteome</keyword>
<name>A0A1D1W015_RAMVA</name>
<dbReference type="EMBL" id="BDGG01000014">
    <property type="protein sequence ID" value="GAV06970.1"/>
    <property type="molecule type" value="Genomic_DNA"/>
</dbReference>
<comment type="caution">
    <text evidence="1">The sequence shown here is derived from an EMBL/GenBank/DDBJ whole genome shotgun (WGS) entry which is preliminary data.</text>
</comment>
<dbReference type="Proteomes" id="UP000186922">
    <property type="component" value="Unassembled WGS sequence"/>
</dbReference>
<dbReference type="AlphaFoldDB" id="A0A1D1W015"/>
<evidence type="ECO:0000313" key="2">
    <source>
        <dbReference type="Proteomes" id="UP000186922"/>
    </source>
</evidence>
<proteinExistence type="predicted"/>
<accession>A0A1D1W015</accession>
<reference evidence="1 2" key="1">
    <citation type="journal article" date="2016" name="Nat. Commun.">
        <title>Extremotolerant tardigrade genome and improved radiotolerance of human cultured cells by tardigrade-unique protein.</title>
        <authorList>
            <person name="Hashimoto T."/>
            <person name="Horikawa D.D."/>
            <person name="Saito Y."/>
            <person name="Kuwahara H."/>
            <person name="Kozuka-Hata H."/>
            <person name="Shin-I T."/>
            <person name="Minakuchi Y."/>
            <person name="Ohishi K."/>
            <person name="Motoyama A."/>
            <person name="Aizu T."/>
            <person name="Enomoto A."/>
            <person name="Kondo K."/>
            <person name="Tanaka S."/>
            <person name="Hara Y."/>
            <person name="Koshikawa S."/>
            <person name="Sagara H."/>
            <person name="Miura T."/>
            <person name="Yokobori S."/>
            <person name="Miyagawa K."/>
            <person name="Suzuki Y."/>
            <person name="Kubo T."/>
            <person name="Oyama M."/>
            <person name="Kohara Y."/>
            <person name="Fujiyama A."/>
            <person name="Arakawa K."/>
            <person name="Katayama T."/>
            <person name="Toyoda A."/>
            <person name="Kunieda T."/>
        </authorList>
    </citation>
    <scope>NUCLEOTIDE SEQUENCE [LARGE SCALE GENOMIC DNA]</scope>
    <source>
        <strain evidence="1 2">YOKOZUNA-1</strain>
    </source>
</reference>
<sequence length="70" mass="8295">MRGKDFENVINSSRLNDWMAPTKRFQEALSGEEQKLFHSKDHVHCRGQYSDILVISKRPTSYLWSKDLLR</sequence>
<gene>
    <name evidence="1" type="primary">RvY_16874-1</name>
    <name evidence="1" type="synonym">RvY_16874.1</name>
    <name evidence="1" type="ORF">RvY_16874</name>
</gene>
<organism evidence="1 2">
    <name type="scientific">Ramazzottius varieornatus</name>
    <name type="common">Water bear</name>
    <name type="synonym">Tardigrade</name>
    <dbReference type="NCBI Taxonomy" id="947166"/>
    <lineage>
        <taxon>Eukaryota</taxon>
        <taxon>Metazoa</taxon>
        <taxon>Ecdysozoa</taxon>
        <taxon>Tardigrada</taxon>
        <taxon>Eutardigrada</taxon>
        <taxon>Parachela</taxon>
        <taxon>Hypsibioidea</taxon>
        <taxon>Ramazzottiidae</taxon>
        <taxon>Ramazzottius</taxon>
    </lineage>
</organism>